<comment type="caution">
    <text evidence="9">The sequence shown here is derived from an EMBL/GenBank/DDBJ whole genome shotgun (WGS) entry which is preliminary data.</text>
</comment>
<accession>A0A917AGN7</accession>
<dbReference type="OrthoDB" id="9805828at2"/>
<protein>
    <submittedName>
        <fullName evidence="9">Cytochrome c2</fullName>
    </submittedName>
</protein>
<dbReference type="Gene3D" id="1.10.760.10">
    <property type="entry name" value="Cytochrome c-like domain"/>
    <property type="match status" value="1"/>
</dbReference>
<keyword evidence="3 6" id="KW-0479">Metal-binding</keyword>
<dbReference type="Proteomes" id="UP000606730">
    <property type="component" value="Unassembled WGS sequence"/>
</dbReference>
<evidence type="ECO:0000313" key="9">
    <source>
        <dbReference type="EMBL" id="GGE51871.1"/>
    </source>
</evidence>
<keyword evidence="5 6" id="KW-0408">Iron</keyword>
<dbReference type="GO" id="GO:0020037">
    <property type="term" value="F:heme binding"/>
    <property type="evidence" value="ECO:0007669"/>
    <property type="project" value="InterPro"/>
</dbReference>
<dbReference type="AlphaFoldDB" id="A0A917AGN7"/>
<organism evidence="9 10">
    <name type="scientific">Actibacterium pelagium</name>
    <dbReference type="NCBI Taxonomy" id="2029103"/>
    <lineage>
        <taxon>Bacteria</taxon>
        <taxon>Pseudomonadati</taxon>
        <taxon>Pseudomonadota</taxon>
        <taxon>Alphaproteobacteria</taxon>
        <taxon>Rhodobacterales</taxon>
        <taxon>Roseobacteraceae</taxon>
        <taxon>Actibacterium</taxon>
    </lineage>
</organism>
<dbReference type="PROSITE" id="PS51007">
    <property type="entry name" value="CYTC"/>
    <property type="match status" value="1"/>
</dbReference>
<evidence type="ECO:0000256" key="1">
    <source>
        <dbReference type="ARBA" id="ARBA00022448"/>
    </source>
</evidence>
<feature type="chain" id="PRO_5037850232" evidence="7">
    <location>
        <begin position="20"/>
        <end position="151"/>
    </location>
</feature>
<evidence type="ECO:0000256" key="6">
    <source>
        <dbReference type="PROSITE-ProRule" id="PRU00433"/>
    </source>
</evidence>
<evidence type="ECO:0000256" key="3">
    <source>
        <dbReference type="ARBA" id="ARBA00022723"/>
    </source>
</evidence>
<dbReference type="InterPro" id="IPR036909">
    <property type="entry name" value="Cyt_c-like_dom_sf"/>
</dbReference>
<feature type="signal peptide" evidence="7">
    <location>
        <begin position="1"/>
        <end position="19"/>
    </location>
</feature>
<dbReference type="RefSeq" id="WP_095595203.1">
    <property type="nucleotide sequence ID" value="NZ_BMKN01000002.1"/>
</dbReference>
<dbReference type="PANTHER" id="PTHR11961">
    <property type="entry name" value="CYTOCHROME C"/>
    <property type="match status" value="1"/>
</dbReference>
<gene>
    <name evidence="9" type="primary">cycA</name>
    <name evidence="9" type="ORF">GCM10011517_19480</name>
</gene>
<keyword evidence="10" id="KW-1185">Reference proteome</keyword>
<dbReference type="GO" id="GO:0046872">
    <property type="term" value="F:metal ion binding"/>
    <property type="evidence" value="ECO:0007669"/>
    <property type="project" value="UniProtKB-KW"/>
</dbReference>
<name>A0A917AGN7_9RHOB</name>
<evidence type="ECO:0000256" key="7">
    <source>
        <dbReference type="SAM" id="SignalP"/>
    </source>
</evidence>
<dbReference type="Pfam" id="PF00034">
    <property type="entry name" value="Cytochrom_C"/>
    <property type="match status" value="1"/>
</dbReference>
<evidence type="ECO:0000313" key="10">
    <source>
        <dbReference type="Proteomes" id="UP000606730"/>
    </source>
</evidence>
<dbReference type="GO" id="GO:0009055">
    <property type="term" value="F:electron transfer activity"/>
    <property type="evidence" value="ECO:0007669"/>
    <property type="project" value="InterPro"/>
</dbReference>
<keyword evidence="2 6" id="KW-0349">Heme</keyword>
<dbReference type="InterPro" id="IPR002327">
    <property type="entry name" value="Cyt_c_1A/1B"/>
</dbReference>
<dbReference type="SUPFAM" id="SSF46626">
    <property type="entry name" value="Cytochrome c"/>
    <property type="match status" value="1"/>
</dbReference>
<evidence type="ECO:0000259" key="8">
    <source>
        <dbReference type="PROSITE" id="PS51007"/>
    </source>
</evidence>
<feature type="domain" description="Cytochrome c" evidence="8">
    <location>
        <begin position="24"/>
        <end position="139"/>
    </location>
</feature>
<keyword evidence="4" id="KW-0249">Electron transport</keyword>
<dbReference type="EMBL" id="BMKN01000002">
    <property type="protein sequence ID" value="GGE51871.1"/>
    <property type="molecule type" value="Genomic_DNA"/>
</dbReference>
<reference evidence="9" key="2">
    <citation type="submission" date="2020-09" db="EMBL/GenBank/DDBJ databases">
        <authorList>
            <person name="Sun Q."/>
            <person name="Zhou Y."/>
        </authorList>
    </citation>
    <scope>NUCLEOTIDE SEQUENCE</scope>
    <source>
        <strain evidence="9">CGMCC 1.16012</strain>
    </source>
</reference>
<evidence type="ECO:0000256" key="2">
    <source>
        <dbReference type="ARBA" id="ARBA00022617"/>
    </source>
</evidence>
<proteinExistence type="predicted"/>
<evidence type="ECO:0000256" key="4">
    <source>
        <dbReference type="ARBA" id="ARBA00022982"/>
    </source>
</evidence>
<dbReference type="InterPro" id="IPR009056">
    <property type="entry name" value="Cyt_c-like_dom"/>
</dbReference>
<reference evidence="9" key="1">
    <citation type="journal article" date="2014" name="Int. J. Syst. Evol. Microbiol.">
        <title>Complete genome sequence of Corynebacterium casei LMG S-19264T (=DSM 44701T), isolated from a smear-ripened cheese.</title>
        <authorList>
            <consortium name="US DOE Joint Genome Institute (JGI-PGF)"/>
            <person name="Walter F."/>
            <person name="Albersmeier A."/>
            <person name="Kalinowski J."/>
            <person name="Ruckert C."/>
        </authorList>
    </citation>
    <scope>NUCLEOTIDE SEQUENCE</scope>
    <source>
        <strain evidence="9">CGMCC 1.16012</strain>
    </source>
</reference>
<sequence length="151" mass="15717">MKFTVAFAVTALLAAPAFAETPTGDATAGEKAFKKCVSCHVVKNDEGETLAGKAAKTGPNLYGIAGGAVGQQDFKYSKVAAAAAEAGVIMTEDNMVAFLADPSKYLSEAAGQKGRSKMSLKVKKEQDARDVFAYLYSLQPAPEAAEEATTN</sequence>
<keyword evidence="1" id="KW-0813">Transport</keyword>
<keyword evidence="7" id="KW-0732">Signal</keyword>
<evidence type="ECO:0000256" key="5">
    <source>
        <dbReference type="ARBA" id="ARBA00023004"/>
    </source>
</evidence>